<reference evidence="9 10" key="1">
    <citation type="submission" date="2016-08" db="EMBL/GenBank/DDBJ databases">
        <title>Novel Firmicute Genomes.</title>
        <authorList>
            <person name="Poppleton D.I."/>
            <person name="Gribaldo S."/>
        </authorList>
    </citation>
    <scope>NUCLEOTIDE SEQUENCE [LARGE SCALE GENOMIC DNA]</scope>
    <source>
        <strain evidence="9 10">RAOx-1</strain>
    </source>
</reference>
<dbReference type="GO" id="GO:0046872">
    <property type="term" value="F:metal ion binding"/>
    <property type="evidence" value="ECO:0007669"/>
    <property type="project" value="UniProtKB-UniRule"/>
</dbReference>
<gene>
    <name evidence="8" type="primary">nadK</name>
    <name evidence="9" type="ORF">BEP19_07940</name>
</gene>
<dbReference type="PANTHER" id="PTHR20275">
    <property type="entry name" value="NAD KINASE"/>
    <property type="match status" value="1"/>
</dbReference>
<feature type="binding site" evidence="8">
    <location>
        <position position="144"/>
    </location>
    <ligand>
        <name>NAD(+)</name>
        <dbReference type="ChEBI" id="CHEBI:57540"/>
    </ligand>
</feature>
<comment type="catalytic activity">
    <reaction evidence="7 8">
        <text>NAD(+) + ATP = ADP + NADP(+) + H(+)</text>
        <dbReference type="Rhea" id="RHEA:18629"/>
        <dbReference type="ChEBI" id="CHEBI:15378"/>
        <dbReference type="ChEBI" id="CHEBI:30616"/>
        <dbReference type="ChEBI" id="CHEBI:57540"/>
        <dbReference type="ChEBI" id="CHEBI:58349"/>
        <dbReference type="ChEBI" id="CHEBI:456216"/>
        <dbReference type="EC" id="2.7.1.23"/>
    </reaction>
</comment>
<evidence type="ECO:0000256" key="6">
    <source>
        <dbReference type="ARBA" id="ARBA00023027"/>
    </source>
</evidence>
<dbReference type="GO" id="GO:0003951">
    <property type="term" value="F:NAD+ kinase activity"/>
    <property type="evidence" value="ECO:0007669"/>
    <property type="project" value="UniProtKB-UniRule"/>
</dbReference>
<accession>A0A419SK57</accession>
<dbReference type="InterPro" id="IPR016064">
    <property type="entry name" value="NAD/diacylglycerol_kinase_sf"/>
</dbReference>
<dbReference type="PANTHER" id="PTHR20275:SF0">
    <property type="entry name" value="NAD KINASE"/>
    <property type="match status" value="1"/>
</dbReference>
<dbReference type="RefSeq" id="WP_120189613.1">
    <property type="nucleotide sequence ID" value="NZ_MCHY01000008.1"/>
</dbReference>
<protein>
    <recommendedName>
        <fullName evidence="8">NAD kinase</fullName>
        <ecNumber evidence="8">2.7.1.23</ecNumber>
    </recommendedName>
    <alternativeName>
        <fullName evidence="8">ATP-dependent NAD kinase</fullName>
    </alternativeName>
</protein>
<feature type="binding site" evidence="8">
    <location>
        <begin position="157"/>
        <end position="162"/>
    </location>
    <ligand>
        <name>NAD(+)</name>
        <dbReference type="ChEBI" id="CHEBI:57540"/>
    </ligand>
</feature>
<keyword evidence="10" id="KW-1185">Reference proteome</keyword>
<organism evidence="9 10">
    <name type="scientific">Ammoniphilus oxalaticus</name>
    <dbReference type="NCBI Taxonomy" id="66863"/>
    <lineage>
        <taxon>Bacteria</taxon>
        <taxon>Bacillati</taxon>
        <taxon>Bacillota</taxon>
        <taxon>Bacilli</taxon>
        <taxon>Bacillales</taxon>
        <taxon>Paenibacillaceae</taxon>
        <taxon>Aneurinibacillus group</taxon>
        <taxon>Ammoniphilus</taxon>
    </lineage>
</organism>
<evidence type="ECO:0000256" key="7">
    <source>
        <dbReference type="ARBA" id="ARBA00047925"/>
    </source>
</evidence>
<dbReference type="Gene3D" id="2.60.200.30">
    <property type="entry name" value="Probable inorganic polyphosphate/atp-NAD kinase, domain 2"/>
    <property type="match status" value="1"/>
</dbReference>
<dbReference type="InterPro" id="IPR002504">
    <property type="entry name" value="NADK"/>
</dbReference>
<comment type="similarity">
    <text evidence="8">Belongs to the NAD kinase family.</text>
</comment>
<comment type="function">
    <text evidence="8">Involved in the regulation of the intracellular balance of NAD and NADP, and is a key enzyme in the biosynthesis of NADP. Catalyzes specifically the phosphorylation on 2'-hydroxyl of the adenosine moiety of NAD to yield NADP.</text>
</comment>
<feature type="binding site" evidence="8">
    <location>
        <position position="181"/>
    </location>
    <ligand>
        <name>NAD(+)</name>
        <dbReference type="ChEBI" id="CHEBI:57540"/>
    </ligand>
</feature>
<dbReference type="GO" id="GO:0005524">
    <property type="term" value="F:ATP binding"/>
    <property type="evidence" value="ECO:0007669"/>
    <property type="project" value="UniProtKB-KW"/>
</dbReference>
<dbReference type="GO" id="GO:0005737">
    <property type="term" value="C:cytoplasm"/>
    <property type="evidence" value="ECO:0007669"/>
    <property type="project" value="UniProtKB-SubCell"/>
</dbReference>
<keyword evidence="3 8" id="KW-0418">Kinase</keyword>
<evidence type="ECO:0000313" key="9">
    <source>
        <dbReference type="EMBL" id="RKD24319.1"/>
    </source>
</evidence>
<name>A0A419SK57_9BACL</name>
<feature type="binding site" evidence="8">
    <location>
        <begin position="118"/>
        <end position="119"/>
    </location>
    <ligand>
        <name>NAD(+)</name>
        <dbReference type="ChEBI" id="CHEBI:57540"/>
    </ligand>
</feature>
<comment type="caution">
    <text evidence="9">The sequence shown here is derived from an EMBL/GenBank/DDBJ whole genome shotgun (WGS) entry which is preliminary data.</text>
</comment>
<dbReference type="Gene3D" id="3.40.50.10330">
    <property type="entry name" value="Probable inorganic polyphosphate/atp-NAD kinase, domain 1"/>
    <property type="match status" value="1"/>
</dbReference>
<dbReference type="Pfam" id="PF01513">
    <property type="entry name" value="NAD_kinase"/>
    <property type="match status" value="1"/>
</dbReference>
<keyword evidence="1 8" id="KW-0808">Transferase</keyword>
<comment type="subcellular location">
    <subcellularLocation>
        <location evidence="8">Cytoplasm</location>
    </subcellularLocation>
</comment>
<evidence type="ECO:0000313" key="10">
    <source>
        <dbReference type="Proteomes" id="UP000284219"/>
    </source>
</evidence>
<keyword evidence="2 8" id="KW-0547">Nucleotide-binding</keyword>
<keyword evidence="4 8" id="KW-0067">ATP-binding</keyword>
<comment type="caution">
    <text evidence="8">Lacks conserved residue(s) required for the propagation of feature annotation.</text>
</comment>
<evidence type="ECO:0000256" key="4">
    <source>
        <dbReference type="ARBA" id="ARBA00022840"/>
    </source>
</evidence>
<dbReference type="OrthoDB" id="9774737at2"/>
<evidence type="ECO:0000256" key="5">
    <source>
        <dbReference type="ARBA" id="ARBA00022857"/>
    </source>
</evidence>
<feature type="binding site" evidence="8">
    <location>
        <position position="50"/>
    </location>
    <ligand>
        <name>NAD(+)</name>
        <dbReference type="ChEBI" id="CHEBI:57540"/>
    </ligand>
</feature>
<sequence length="270" mass="30079">MDFAVISRGDVLSEKRKGHVIDVLTTKGYTHNQAHPQMVIVVGGDGTVLRAFHTYQAMIERVCFIAYNTGHLGFYSEWDDVDALLKAITEDKLITVEYPLVQVELTEEQQTRRLLALNDFTVKGIRGSVQVDVELNNRSFESFKGDGLCISSPSGSTGYNKSLGGAIVHPSLEMIQLSEIASINNRVYRTIGSSLVIPKGHTLTLHPQPNTYTVSVDHATFQTEHLQKVTCSVATERIQFLRCESFPFWSRVKEAFIALDCPKTEQAEGE</sequence>
<comment type="cofactor">
    <cofactor evidence="8">
        <name>a divalent metal cation</name>
        <dbReference type="ChEBI" id="CHEBI:60240"/>
    </cofactor>
</comment>
<dbReference type="AlphaFoldDB" id="A0A419SK57"/>
<proteinExistence type="inferred from homology"/>
<keyword evidence="6 8" id="KW-0520">NAD</keyword>
<dbReference type="EC" id="2.7.1.23" evidence="8"/>
<dbReference type="GO" id="GO:0019674">
    <property type="term" value="P:NAD+ metabolic process"/>
    <property type="evidence" value="ECO:0007669"/>
    <property type="project" value="InterPro"/>
</dbReference>
<dbReference type="EMBL" id="MCHY01000008">
    <property type="protein sequence ID" value="RKD24319.1"/>
    <property type="molecule type" value="Genomic_DNA"/>
</dbReference>
<dbReference type="HAMAP" id="MF_00361">
    <property type="entry name" value="NAD_kinase"/>
    <property type="match status" value="1"/>
</dbReference>
<feature type="binding site" evidence="8">
    <location>
        <begin position="45"/>
        <end position="46"/>
    </location>
    <ligand>
        <name>NAD(+)</name>
        <dbReference type="ChEBI" id="CHEBI:57540"/>
    </ligand>
</feature>
<evidence type="ECO:0000256" key="8">
    <source>
        <dbReference type="HAMAP-Rule" id="MF_00361"/>
    </source>
</evidence>
<dbReference type="GO" id="GO:0006741">
    <property type="term" value="P:NADP+ biosynthetic process"/>
    <property type="evidence" value="ECO:0007669"/>
    <property type="project" value="UniProtKB-UniRule"/>
</dbReference>
<evidence type="ECO:0000256" key="3">
    <source>
        <dbReference type="ARBA" id="ARBA00022777"/>
    </source>
</evidence>
<evidence type="ECO:0000256" key="1">
    <source>
        <dbReference type="ARBA" id="ARBA00022679"/>
    </source>
</evidence>
<dbReference type="InterPro" id="IPR017437">
    <property type="entry name" value="ATP-NAD_kinase_PpnK-typ_C"/>
</dbReference>
<keyword evidence="5 8" id="KW-0521">NADP</keyword>
<evidence type="ECO:0000256" key="2">
    <source>
        <dbReference type="ARBA" id="ARBA00022741"/>
    </source>
</evidence>
<dbReference type="Pfam" id="PF20143">
    <property type="entry name" value="NAD_kinase_C"/>
    <property type="match status" value="1"/>
</dbReference>
<dbReference type="GO" id="GO:0051287">
    <property type="term" value="F:NAD binding"/>
    <property type="evidence" value="ECO:0007669"/>
    <property type="project" value="UniProtKB-ARBA"/>
</dbReference>
<dbReference type="NCBIfam" id="NF003424">
    <property type="entry name" value="PRK04885.1"/>
    <property type="match status" value="1"/>
</dbReference>
<feature type="active site" description="Proton acceptor" evidence="8">
    <location>
        <position position="45"/>
    </location>
</feature>
<dbReference type="SUPFAM" id="SSF111331">
    <property type="entry name" value="NAD kinase/diacylglycerol kinase-like"/>
    <property type="match status" value="1"/>
</dbReference>
<keyword evidence="8" id="KW-0963">Cytoplasm</keyword>
<dbReference type="Proteomes" id="UP000284219">
    <property type="component" value="Unassembled WGS sequence"/>
</dbReference>
<dbReference type="InterPro" id="IPR017438">
    <property type="entry name" value="ATP-NAD_kinase_N"/>
</dbReference>
<feature type="binding site" evidence="8">
    <location>
        <position position="146"/>
    </location>
    <ligand>
        <name>NAD(+)</name>
        <dbReference type="ChEBI" id="CHEBI:57540"/>
    </ligand>
</feature>